<dbReference type="FunCoup" id="G3AKI0">
    <property type="interactions" value="308"/>
</dbReference>
<dbReference type="RefSeq" id="XP_007374453.1">
    <property type="nucleotide sequence ID" value="XM_007374391.1"/>
</dbReference>
<keyword evidence="7" id="KW-1185">Reference proteome</keyword>
<evidence type="ECO:0000256" key="4">
    <source>
        <dbReference type="SAM" id="Coils"/>
    </source>
</evidence>
<evidence type="ECO:0000256" key="3">
    <source>
        <dbReference type="ARBA" id="ARBA00023242"/>
    </source>
</evidence>
<dbReference type="GO" id="GO:0000993">
    <property type="term" value="F:RNA polymerase II complex binding"/>
    <property type="evidence" value="ECO:0007669"/>
    <property type="project" value="TreeGrafter"/>
</dbReference>
<dbReference type="Proteomes" id="UP000000709">
    <property type="component" value="Unassembled WGS sequence"/>
</dbReference>
<dbReference type="STRING" id="619300.G3AKI0"/>
<keyword evidence="3" id="KW-0539">Nucleus</keyword>
<dbReference type="EMBL" id="GL996501">
    <property type="protein sequence ID" value="EGW32938.1"/>
    <property type="molecule type" value="Genomic_DNA"/>
</dbReference>
<dbReference type="GO" id="GO:0016593">
    <property type="term" value="C:Cdc73/Paf1 complex"/>
    <property type="evidence" value="ECO:0007669"/>
    <property type="project" value="InterPro"/>
</dbReference>
<dbReference type="AlphaFoldDB" id="G3AKI0"/>
<protein>
    <submittedName>
        <fullName evidence="6">Uncharacterized protein</fullName>
    </submittedName>
</protein>
<feature type="compositionally biased region" description="Basic and acidic residues" evidence="5">
    <location>
        <begin position="396"/>
        <end position="405"/>
    </location>
</feature>
<dbReference type="GeneID" id="18871378"/>
<dbReference type="PANTHER" id="PTHR23188:SF12">
    <property type="entry name" value="RNA POLYMERASE II-ASSOCIATED FACTOR 1 HOMOLOG"/>
    <property type="match status" value="1"/>
</dbReference>
<proteinExistence type="inferred from homology"/>
<evidence type="ECO:0000256" key="5">
    <source>
        <dbReference type="SAM" id="MobiDB-lite"/>
    </source>
</evidence>
<feature type="coiled-coil region" evidence="4">
    <location>
        <begin position="159"/>
        <end position="186"/>
    </location>
</feature>
<dbReference type="InParanoid" id="G3AKI0"/>
<name>G3AKI0_SPAPN</name>
<dbReference type="InterPro" id="IPR007133">
    <property type="entry name" value="RNA_pol_II-assoc_Paf1"/>
</dbReference>
<dbReference type="eggNOG" id="KOG2478">
    <property type="taxonomic scope" value="Eukaryota"/>
</dbReference>
<evidence type="ECO:0000313" key="6">
    <source>
        <dbReference type="EMBL" id="EGW32938.1"/>
    </source>
</evidence>
<feature type="compositionally biased region" description="Acidic residues" evidence="5">
    <location>
        <begin position="406"/>
        <end position="443"/>
    </location>
</feature>
<dbReference type="GO" id="GO:0006368">
    <property type="term" value="P:transcription elongation by RNA polymerase II"/>
    <property type="evidence" value="ECO:0007669"/>
    <property type="project" value="InterPro"/>
</dbReference>
<dbReference type="GO" id="GO:0003682">
    <property type="term" value="F:chromatin binding"/>
    <property type="evidence" value="ECO:0007669"/>
    <property type="project" value="TreeGrafter"/>
</dbReference>
<comment type="subcellular location">
    <subcellularLocation>
        <location evidence="1">Nucleus</location>
    </subcellularLocation>
</comment>
<evidence type="ECO:0000256" key="1">
    <source>
        <dbReference type="ARBA" id="ARBA00004123"/>
    </source>
</evidence>
<accession>G3AKI0</accession>
<keyword evidence="4" id="KW-0175">Coiled coil</keyword>
<comment type="similarity">
    <text evidence="2">Belongs to the PAF1 family.</text>
</comment>
<organism evidence="7">
    <name type="scientific">Spathaspora passalidarum (strain NRRL Y-27907 / 11-Y1)</name>
    <dbReference type="NCBI Taxonomy" id="619300"/>
    <lineage>
        <taxon>Eukaryota</taxon>
        <taxon>Fungi</taxon>
        <taxon>Dikarya</taxon>
        <taxon>Ascomycota</taxon>
        <taxon>Saccharomycotina</taxon>
        <taxon>Pichiomycetes</taxon>
        <taxon>Debaryomycetaceae</taxon>
        <taxon>Spathaspora</taxon>
    </lineage>
</organism>
<evidence type="ECO:0000313" key="7">
    <source>
        <dbReference type="Proteomes" id="UP000000709"/>
    </source>
</evidence>
<evidence type="ECO:0000256" key="2">
    <source>
        <dbReference type="ARBA" id="ARBA00007560"/>
    </source>
</evidence>
<dbReference type="Pfam" id="PF03985">
    <property type="entry name" value="Paf1"/>
    <property type="match status" value="1"/>
</dbReference>
<gene>
    <name evidence="6" type="ORF">SPAPADRAFT_49866</name>
</gene>
<feature type="region of interest" description="Disordered" evidence="5">
    <location>
        <begin position="396"/>
        <end position="443"/>
    </location>
</feature>
<sequence length="443" mass="51133">MSQPSSSKPTRQDYIAKVRYTNNLPPPPLNPKFIAYNTTETTSSKVEGEQLMSSLFRKENFQSLLAQVDDFYGMGLNLIDNSGFLDLGNDSVISGKTGNIQLHPKDRALLRDAGIGKISKSEPGVSFLRRTEYMSEARPSSKGGAVDELQKKETTRVKKIAEEEEMMDADSQLKAVEDTFDKAQESLVNFDKIRHPKKKHLRAVDVWPLLPDTSMMDNKFLMVKFTGSASIHREIEMLKRTQGNKFNEKFVRDSLESSILKPITSDDGEWISLFQVKDEKKASELNERLKSTERERPVNLLDEEEDVLEEYKFKYVKNYDMKFQRNKRETEELGIKFIPEEGTKKRKVAYFYPIAGKIDLKKHRASTNSEINRFLRDSTLDGINFKLREPTTNELKRMDNIRSEFDPMEYEGEEEEEEEDEDAKSDEDSDKDVSDEFNEAEED</sequence>
<dbReference type="PANTHER" id="PTHR23188">
    <property type="entry name" value="RNA POLYMERASE II-ASSOCIATED FACTOR 1 HOMOLOG"/>
    <property type="match status" value="1"/>
</dbReference>
<reference evidence="6 7" key="1">
    <citation type="journal article" date="2011" name="Proc. Natl. Acad. Sci. U.S.A.">
        <title>Comparative genomics of xylose-fermenting fungi for enhanced biofuel production.</title>
        <authorList>
            <person name="Wohlbach D.J."/>
            <person name="Kuo A."/>
            <person name="Sato T.K."/>
            <person name="Potts K.M."/>
            <person name="Salamov A.A."/>
            <person name="LaButti K.M."/>
            <person name="Sun H."/>
            <person name="Clum A."/>
            <person name="Pangilinan J.L."/>
            <person name="Lindquist E.A."/>
            <person name="Lucas S."/>
            <person name="Lapidus A."/>
            <person name="Jin M."/>
            <person name="Gunawan C."/>
            <person name="Balan V."/>
            <person name="Dale B.E."/>
            <person name="Jeffries T.W."/>
            <person name="Zinkel R."/>
            <person name="Barry K.W."/>
            <person name="Grigoriev I.V."/>
            <person name="Gasch A.P."/>
        </authorList>
    </citation>
    <scope>NUCLEOTIDE SEQUENCE [LARGE SCALE GENOMIC DNA]</scope>
    <source>
        <strain evidence="7">NRRL Y-27907 / 11-Y1</strain>
    </source>
</reference>
<dbReference type="HOGENOM" id="CLU_021991_3_1_1"/>
<dbReference type="OMA" id="LVCRIKY"/>
<dbReference type="KEGG" id="spaa:SPAPADRAFT_49866"/>
<dbReference type="OrthoDB" id="10260285at2759"/>